<feature type="transmembrane region" description="Helical" evidence="1">
    <location>
        <begin position="289"/>
        <end position="309"/>
    </location>
</feature>
<feature type="transmembrane region" description="Helical" evidence="1">
    <location>
        <begin position="6"/>
        <end position="24"/>
    </location>
</feature>
<organism evidence="2 3">
    <name type="scientific">Blautia segnis</name>
    <dbReference type="NCBI Taxonomy" id="2763030"/>
    <lineage>
        <taxon>Bacteria</taxon>
        <taxon>Bacillati</taxon>
        <taxon>Bacillota</taxon>
        <taxon>Clostridia</taxon>
        <taxon>Lachnospirales</taxon>
        <taxon>Lachnospiraceae</taxon>
        <taxon>Blautia</taxon>
    </lineage>
</organism>
<feature type="transmembrane region" description="Helical" evidence="1">
    <location>
        <begin position="329"/>
        <end position="347"/>
    </location>
</feature>
<dbReference type="EMBL" id="JACOOT010000014">
    <property type="protein sequence ID" value="MBC5650798.1"/>
    <property type="molecule type" value="Genomic_DNA"/>
</dbReference>
<gene>
    <name evidence="2" type="ORF">H8S54_06650</name>
</gene>
<feature type="transmembrane region" description="Helical" evidence="1">
    <location>
        <begin position="138"/>
        <end position="163"/>
    </location>
</feature>
<feature type="transmembrane region" description="Helical" evidence="1">
    <location>
        <begin position="258"/>
        <end position="280"/>
    </location>
</feature>
<comment type="caution">
    <text evidence="2">The sequence shown here is derived from an EMBL/GenBank/DDBJ whole genome shotgun (WGS) entry which is preliminary data.</text>
</comment>
<evidence type="ECO:0000256" key="1">
    <source>
        <dbReference type="SAM" id="Phobius"/>
    </source>
</evidence>
<dbReference type="InterPro" id="IPR010540">
    <property type="entry name" value="CmpB_TMEM229"/>
</dbReference>
<keyword evidence="1" id="KW-0472">Membrane</keyword>
<dbReference type="RefSeq" id="WP_186901142.1">
    <property type="nucleotide sequence ID" value="NZ_JACOOT010000014.1"/>
</dbReference>
<dbReference type="Pfam" id="PF06541">
    <property type="entry name" value="ABC_trans_CmpB"/>
    <property type="match status" value="2"/>
</dbReference>
<proteinExistence type="predicted"/>
<evidence type="ECO:0000313" key="2">
    <source>
        <dbReference type="EMBL" id="MBC5650798.1"/>
    </source>
</evidence>
<feature type="transmembrane region" description="Helical" evidence="1">
    <location>
        <begin position="36"/>
        <end position="56"/>
    </location>
</feature>
<feature type="transmembrane region" description="Helical" evidence="1">
    <location>
        <begin position="368"/>
        <end position="389"/>
    </location>
</feature>
<keyword evidence="3" id="KW-1185">Reference proteome</keyword>
<dbReference type="AlphaFoldDB" id="A0A8I0DRG1"/>
<accession>A0A8I0DRG1</accession>
<evidence type="ECO:0000313" key="3">
    <source>
        <dbReference type="Proteomes" id="UP000652847"/>
    </source>
</evidence>
<dbReference type="Proteomes" id="UP000652847">
    <property type="component" value="Unassembled WGS sequence"/>
</dbReference>
<name>A0A8I0DRG1_9FIRM</name>
<keyword evidence="1" id="KW-1133">Transmembrane helix</keyword>
<reference evidence="2 3" key="1">
    <citation type="submission" date="2020-08" db="EMBL/GenBank/DDBJ databases">
        <title>Genome public.</title>
        <authorList>
            <person name="Liu C."/>
            <person name="Sun Q."/>
        </authorList>
    </citation>
    <scope>NUCLEOTIDE SEQUENCE [LARGE SCALE GENOMIC DNA]</scope>
    <source>
        <strain evidence="2 3">BX17</strain>
    </source>
</reference>
<keyword evidence="1" id="KW-0812">Transmembrane</keyword>
<feature type="transmembrane region" description="Helical" evidence="1">
    <location>
        <begin position="104"/>
        <end position="132"/>
    </location>
</feature>
<sequence length="428" mass="48926">MIWKLLWLFLVYSFAGWALETVLASLKQKKFANRGIINGPFCLVYGFGGFFITAFTRELTGIWLFIGSAIVASLVEWIAGHLIEMWYHERWWDYRKMKWNLDGYISVPTSCVWGLLGVFVIKIGNGLCISVYDLLPQLLGRILILVVLGVLAVDAGATLTILFGHSKNPERWIATEKNLDSVTWKLGTKIDDFVNRRITKAYPQKQHTEKEEAHPEIFAYGCSFYKVVLLFFIGAFLGDITETIFCRITAGYWMSRSSVVWGDFSIVWGLAIAAVTALLYRYRNRSEQFLFWMGTFLGGAYEYICSVFTEAVFGTVFWDYSDIPFNLAGRINLLYCFFWGFAAVAWFKILYPRVSRLIEKIPVKPGKIITWLLLIFMLADGVVSSAALARYNTRSNGIEASNSFESWVDEHFDDARMARIYPKAKQVG</sequence>
<feature type="transmembrane region" description="Helical" evidence="1">
    <location>
        <begin position="62"/>
        <end position="83"/>
    </location>
</feature>
<protein>
    <submittedName>
        <fullName evidence="2">Putative ABC transporter permease</fullName>
    </submittedName>
</protein>
<feature type="transmembrane region" description="Helical" evidence="1">
    <location>
        <begin position="217"/>
        <end position="238"/>
    </location>
</feature>